<protein>
    <submittedName>
        <fullName evidence="2">Uncharacterized protein</fullName>
    </submittedName>
</protein>
<evidence type="ECO:0000256" key="1">
    <source>
        <dbReference type="SAM" id="MobiDB-lite"/>
    </source>
</evidence>
<dbReference type="EMBL" id="KL647405">
    <property type="protein sequence ID" value="KEY74932.1"/>
    <property type="molecule type" value="Genomic_DNA"/>
</dbReference>
<accession>A0A084BBK3</accession>
<evidence type="ECO:0000313" key="2">
    <source>
        <dbReference type="EMBL" id="KEY74932.1"/>
    </source>
</evidence>
<gene>
    <name evidence="2" type="ORF">S7711_01283</name>
</gene>
<keyword evidence="3" id="KW-1185">Reference proteome</keyword>
<dbReference type="Proteomes" id="UP000028045">
    <property type="component" value="Unassembled WGS sequence"/>
</dbReference>
<sequence>MGKINEKLGLFQEQQQEQPPPRYSFSENRSEGANIEGGDVKIPISEPGSGMTKLPPAFSVYFNHKDLSEFTLGTSSSRIFCKVLTNWNKPDAAFSLIFHDGPMHEAPILATTGDVVMSHGQEATITLPNRSEIAAAGQQGGEFKARFEKARWGNYHFVFSIVVPGSSDSKTPAQQETFEWRSTRGDEIKNLDFDITSSKGKKASGADGWKLVRMTPQVSKSGAGLSGGRYKEQDTSFTSDGKEVVALLGQARSWKLNNPLRFEFVGTGSTGVLGRDWEVVSVATGLLLFWTDGVLGVTSAPPGMSGLGAKKMK</sequence>
<evidence type="ECO:0000313" key="3">
    <source>
        <dbReference type="Proteomes" id="UP000028045"/>
    </source>
</evidence>
<reference evidence="2 3" key="1">
    <citation type="journal article" date="2014" name="BMC Genomics">
        <title>Comparative genome sequencing reveals chemotype-specific gene clusters in the toxigenic black mold Stachybotrys.</title>
        <authorList>
            <person name="Semeiks J."/>
            <person name="Borek D."/>
            <person name="Otwinowski Z."/>
            <person name="Grishin N.V."/>
        </authorList>
    </citation>
    <scope>NUCLEOTIDE SEQUENCE [LARGE SCALE GENOMIC DNA]</scope>
    <source>
        <strain evidence="3">CBS 109288 / IBT 7711</strain>
    </source>
</reference>
<dbReference type="AlphaFoldDB" id="A0A084BBK3"/>
<name>A0A084BBK3_STACB</name>
<organism evidence="2 3">
    <name type="scientific">Stachybotrys chartarum (strain CBS 109288 / IBT 7711)</name>
    <name type="common">Toxic black mold</name>
    <name type="synonym">Stilbospora chartarum</name>
    <dbReference type="NCBI Taxonomy" id="1280523"/>
    <lineage>
        <taxon>Eukaryota</taxon>
        <taxon>Fungi</taxon>
        <taxon>Dikarya</taxon>
        <taxon>Ascomycota</taxon>
        <taxon>Pezizomycotina</taxon>
        <taxon>Sordariomycetes</taxon>
        <taxon>Hypocreomycetidae</taxon>
        <taxon>Hypocreales</taxon>
        <taxon>Stachybotryaceae</taxon>
        <taxon>Stachybotrys</taxon>
    </lineage>
</organism>
<proteinExistence type="predicted"/>
<dbReference type="OrthoDB" id="3431997at2759"/>
<dbReference type="HOGENOM" id="CLU_888955_0_0_1"/>
<feature type="region of interest" description="Disordered" evidence="1">
    <location>
        <begin position="1"/>
        <end position="38"/>
    </location>
</feature>